<evidence type="ECO:0000313" key="4">
    <source>
        <dbReference type="Proteomes" id="UP000887560"/>
    </source>
</evidence>
<evidence type="ECO:0000259" key="3">
    <source>
        <dbReference type="PROSITE" id="PS51733"/>
    </source>
</evidence>
<evidence type="ECO:0000256" key="2">
    <source>
        <dbReference type="ARBA" id="ARBA00008242"/>
    </source>
</evidence>
<organism evidence="4 5">
    <name type="scientific">Meloidogyne floridensis</name>
    <dbReference type="NCBI Taxonomy" id="298350"/>
    <lineage>
        <taxon>Eukaryota</taxon>
        <taxon>Metazoa</taxon>
        <taxon>Ecdysozoa</taxon>
        <taxon>Nematoda</taxon>
        <taxon>Chromadorea</taxon>
        <taxon>Rhabditida</taxon>
        <taxon>Tylenchina</taxon>
        <taxon>Tylenchomorpha</taxon>
        <taxon>Tylenchoidea</taxon>
        <taxon>Meloidogynidae</taxon>
        <taxon>Meloidogyninae</taxon>
        <taxon>Meloidogyne</taxon>
    </lineage>
</organism>
<dbReference type="SUPFAM" id="SSF55681">
    <property type="entry name" value="Class II aaRS and biotin synthetases"/>
    <property type="match status" value="1"/>
</dbReference>
<dbReference type="InterPro" id="IPR004562">
    <property type="entry name" value="LipoylTrfase_LipoateP_Ligase"/>
</dbReference>
<sequence length="132" mass="15193">MEAPNFLLKSPSVVIGRYQNPFIEANVKFCEENNIKLIRRYSGGGAVYHYEVQIETAATKSFRAASVRCLAKVLRIKGERLNDNKIMEMTEKSIFKAFSEDYGNLNIKLDVFPDEKKFPCFFIISKIKTRTL</sequence>
<dbReference type="InterPro" id="IPR004143">
    <property type="entry name" value="BPL_LPL_catalytic"/>
</dbReference>
<dbReference type="InterPro" id="IPR045864">
    <property type="entry name" value="aa-tRNA-synth_II/BPL/LPL"/>
</dbReference>
<dbReference type="AlphaFoldDB" id="A0A915P4D4"/>
<dbReference type="PANTHER" id="PTHR12561">
    <property type="entry name" value="LIPOATE-PROTEIN LIGASE"/>
    <property type="match status" value="1"/>
</dbReference>
<dbReference type="GO" id="GO:0005737">
    <property type="term" value="C:cytoplasm"/>
    <property type="evidence" value="ECO:0007669"/>
    <property type="project" value="TreeGrafter"/>
</dbReference>
<dbReference type="Pfam" id="PF21948">
    <property type="entry name" value="LplA-B_cat"/>
    <property type="match status" value="1"/>
</dbReference>
<feature type="domain" description="BPL/LPL catalytic" evidence="3">
    <location>
        <begin position="1"/>
        <end position="132"/>
    </location>
</feature>
<proteinExistence type="inferred from homology"/>
<dbReference type="GO" id="GO:0017118">
    <property type="term" value="F:lipoyltransferase activity"/>
    <property type="evidence" value="ECO:0007669"/>
    <property type="project" value="TreeGrafter"/>
</dbReference>
<evidence type="ECO:0000313" key="5">
    <source>
        <dbReference type="WBParaSite" id="scf7180000423136.g10291"/>
    </source>
</evidence>
<accession>A0A915P4D4</accession>
<evidence type="ECO:0000256" key="1">
    <source>
        <dbReference type="ARBA" id="ARBA00005085"/>
    </source>
</evidence>
<protein>
    <submittedName>
        <fullName evidence="5">BPL/LPL catalytic domain-containing protein</fullName>
    </submittedName>
</protein>
<dbReference type="PANTHER" id="PTHR12561:SF3">
    <property type="entry name" value="LIPOYLTRANSFERASE 1, MITOCHONDRIAL"/>
    <property type="match status" value="1"/>
</dbReference>
<dbReference type="GO" id="GO:0009249">
    <property type="term" value="P:protein lipoylation"/>
    <property type="evidence" value="ECO:0007669"/>
    <property type="project" value="InterPro"/>
</dbReference>
<dbReference type="Gene3D" id="3.30.930.10">
    <property type="entry name" value="Bira Bifunctional Protein, Domain 2"/>
    <property type="match status" value="1"/>
</dbReference>
<comment type="pathway">
    <text evidence="1">Protein modification; protein lipoylation via exogenous pathway; protein N(6)-(lipoyl)lysine from lipoate: step 2/2.</text>
</comment>
<keyword evidence="4" id="KW-1185">Reference proteome</keyword>
<reference evidence="5" key="1">
    <citation type="submission" date="2022-11" db="UniProtKB">
        <authorList>
            <consortium name="WormBaseParasite"/>
        </authorList>
    </citation>
    <scope>IDENTIFICATION</scope>
</reference>
<dbReference type="Proteomes" id="UP000887560">
    <property type="component" value="Unplaced"/>
</dbReference>
<comment type="similarity">
    <text evidence="2">Belongs to the LplA family.</text>
</comment>
<name>A0A915P4D4_9BILA</name>
<dbReference type="WBParaSite" id="scf7180000423136.g10291">
    <property type="protein sequence ID" value="scf7180000423136.g10291"/>
    <property type="gene ID" value="scf7180000423136.g10291"/>
</dbReference>
<dbReference type="PROSITE" id="PS51733">
    <property type="entry name" value="BPL_LPL_CATALYTIC"/>
    <property type="match status" value="1"/>
</dbReference>